<dbReference type="PROSITE" id="PS50222">
    <property type="entry name" value="EF_HAND_2"/>
    <property type="match status" value="1"/>
</dbReference>
<protein>
    <recommendedName>
        <fullName evidence="1">EF-hand domain-containing protein</fullName>
    </recommendedName>
</protein>
<gene>
    <name evidence="2" type="ORF">DPPLL_28150</name>
</gene>
<evidence type="ECO:0000313" key="3">
    <source>
        <dbReference type="Proteomes" id="UP000830055"/>
    </source>
</evidence>
<dbReference type="InterPro" id="IPR027417">
    <property type="entry name" value="P-loop_NTPase"/>
</dbReference>
<dbReference type="InterPro" id="IPR002048">
    <property type="entry name" value="EF_hand_dom"/>
</dbReference>
<dbReference type="SUPFAM" id="SSF47473">
    <property type="entry name" value="EF-hand"/>
    <property type="match status" value="1"/>
</dbReference>
<dbReference type="InterPro" id="IPR011646">
    <property type="entry name" value="KAP_P-loop"/>
</dbReference>
<feature type="domain" description="EF-hand" evidence="1">
    <location>
        <begin position="409"/>
        <end position="444"/>
    </location>
</feature>
<sequence length="599" mass="68048">MNKYFRDKPIDFEAHSRNLSEKVEQFDRLGIANYAIALSEFIQECSTPMTIGIQGDWGIGKTSTLNLIKAYLTTRKRTQGKNAIIWFNTWHYSMFNQDEFLGAAVINGLLDIIKEQFDLKEGAINQGKAAIGRVLKSMAGSITIAGVSINPTKVLEADPSFEDKLGFTNLATHMLTFRQTFQKIVDQALEKQGGERLVIFVDDLDRVKPVKALELLESLKNFLDVERCVFVLAVDYEVVQIGMADKLGQDIQKSSGKSFFDKIIQLPFTMPSSSYSLDNYIESLLEESGFVGARGIKHEHKQFYAEITATSVGRNPRSIKRVINYAVLLEKIRSMNAKLSEGKVTMQDRMILYSLICMQVAWPEVFDHFVRNPSASVMQKLEDWEYLDSIPNISKLYARTIDVTQLKSNISSYADLLFELVDEDHSGAIGKEEFERVFKIMKLTRLTAIDDYRDSIEIIIDKINNNGGNDRFPNFINSFKNSRWKTSKIVDYKTSGSRYATIVMSRKQVGSIVTTQRNPILFRIDAQLDDFLNHFGKKNDNLSANDWVYELPTANQIGFGDIAINIEKLENADHKVAINVLNMILETIHDMYKPNSNIS</sequence>
<dbReference type="InterPro" id="IPR011992">
    <property type="entry name" value="EF-hand-dom_pair"/>
</dbReference>
<evidence type="ECO:0000259" key="1">
    <source>
        <dbReference type="PROSITE" id="PS50222"/>
    </source>
</evidence>
<dbReference type="InterPro" id="IPR052754">
    <property type="entry name" value="NTPase_KAP_P-loop"/>
</dbReference>
<dbReference type="RefSeq" id="WP_284151810.1">
    <property type="nucleotide sequence ID" value="NZ_AP025516.1"/>
</dbReference>
<dbReference type="Gene3D" id="1.10.238.10">
    <property type="entry name" value="EF-hand"/>
    <property type="match status" value="1"/>
</dbReference>
<dbReference type="Proteomes" id="UP000830055">
    <property type="component" value="Chromosome"/>
</dbReference>
<evidence type="ECO:0000313" key="2">
    <source>
        <dbReference type="EMBL" id="BDD88450.1"/>
    </source>
</evidence>
<name>A0ABM7WBQ7_9BACT</name>
<dbReference type="EMBL" id="AP025516">
    <property type="protein sequence ID" value="BDD88450.1"/>
    <property type="molecule type" value="Genomic_DNA"/>
</dbReference>
<dbReference type="PROSITE" id="PS00018">
    <property type="entry name" value="EF_HAND_1"/>
    <property type="match status" value="1"/>
</dbReference>
<dbReference type="InterPro" id="IPR018247">
    <property type="entry name" value="EF_Hand_1_Ca_BS"/>
</dbReference>
<organism evidence="2 3">
    <name type="scientific">Desulfofustis limnaeus</name>
    <dbReference type="NCBI Taxonomy" id="2740163"/>
    <lineage>
        <taxon>Bacteria</taxon>
        <taxon>Pseudomonadati</taxon>
        <taxon>Thermodesulfobacteriota</taxon>
        <taxon>Desulfobulbia</taxon>
        <taxon>Desulfobulbales</taxon>
        <taxon>Desulfocapsaceae</taxon>
        <taxon>Desulfofustis</taxon>
    </lineage>
</organism>
<reference evidence="2 3" key="1">
    <citation type="submission" date="2022-01" db="EMBL/GenBank/DDBJ databases">
        <title>Desulfofustis limnae sp. nov., a novel mesophilic sulfate-reducing bacterium isolated from marsh soil.</title>
        <authorList>
            <person name="Watanabe M."/>
            <person name="Takahashi A."/>
            <person name="Kojima H."/>
            <person name="Fukui M."/>
        </authorList>
    </citation>
    <scope>NUCLEOTIDE SEQUENCE [LARGE SCALE GENOMIC DNA]</scope>
    <source>
        <strain evidence="2 3">PPLL</strain>
    </source>
</reference>
<dbReference type="PANTHER" id="PTHR22674:SF6">
    <property type="entry name" value="NTPASE KAP FAMILY P-LOOP DOMAIN-CONTAINING PROTEIN 1"/>
    <property type="match status" value="1"/>
</dbReference>
<keyword evidence="3" id="KW-1185">Reference proteome</keyword>
<proteinExistence type="predicted"/>
<dbReference type="SUPFAM" id="SSF52540">
    <property type="entry name" value="P-loop containing nucleoside triphosphate hydrolases"/>
    <property type="match status" value="1"/>
</dbReference>
<dbReference type="Pfam" id="PF07693">
    <property type="entry name" value="KAP_NTPase"/>
    <property type="match status" value="1"/>
</dbReference>
<accession>A0ABM7WBQ7</accession>
<dbReference type="PANTHER" id="PTHR22674">
    <property type="entry name" value="NTPASE, KAP FAMILY P-LOOP DOMAIN-CONTAINING 1"/>
    <property type="match status" value="1"/>
</dbReference>
<dbReference type="Gene3D" id="3.40.50.300">
    <property type="entry name" value="P-loop containing nucleotide triphosphate hydrolases"/>
    <property type="match status" value="1"/>
</dbReference>